<feature type="compositionally biased region" description="Basic and acidic residues" evidence="1">
    <location>
        <begin position="130"/>
        <end position="139"/>
    </location>
</feature>
<dbReference type="Proteomes" id="UP001454036">
    <property type="component" value="Unassembled WGS sequence"/>
</dbReference>
<feature type="compositionally biased region" description="Basic and acidic residues" evidence="1">
    <location>
        <begin position="194"/>
        <end position="206"/>
    </location>
</feature>
<keyword evidence="3" id="KW-1185">Reference proteome</keyword>
<evidence type="ECO:0000313" key="3">
    <source>
        <dbReference type="Proteomes" id="UP001454036"/>
    </source>
</evidence>
<name>A0AAV3NLC3_LITER</name>
<dbReference type="AlphaFoldDB" id="A0AAV3NLC3"/>
<feature type="compositionally biased region" description="Basic and acidic residues" evidence="1">
    <location>
        <begin position="84"/>
        <end position="97"/>
    </location>
</feature>
<comment type="caution">
    <text evidence="2">The sequence shown here is derived from an EMBL/GenBank/DDBJ whole genome shotgun (WGS) entry which is preliminary data.</text>
</comment>
<sequence length="220" mass="24730">MLSMIVATTKGRKDQLGTSSMGEGNSVSYSQDSSSERTRRDQQHGRCDDSYTTDGKHEKKFRFSPARRDHRLSPSERSNSGIGHKSDSTDKRCEERYKHHKGSSINHTERRGHSGSESSHCCHHSRKDARRHEPDDHKGGSNNRIGRKGHSGSESSHSRNDSRKDARRDEPDALVSRHKYNNHLDSTSAGRKPSTKETDLCHDSRPSKHGVKHNNDGRAG</sequence>
<gene>
    <name evidence="2" type="ORF">LIER_01350</name>
</gene>
<feature type="compositionally biased region" description="Basic and acidic residues" evidence="1">
    <location>
        <begin position="34"/>
        <end position="57"/>
    </location>
</feature>
<proteinExistence type="predicted"/>
<evidence type="ECO:0000313" key="2">
    <source>
        <dbReference type="EMBL" id="GAA0139891.1"/>
    </source>
</evidence>
<dbReference type="EMBL" id="BAABME010000129">
    <property type="protein sequence ID" value="GAA0139891.1"/>
    <property type="molecule type" value="Genomic_DNA"/>
</dbReference>
<reference evidence="2 3" key="1">
    <citation type="submission" date="2024-01" db="EMBL/GenBank/DDBJ databases">
        <title>The complete chloroplast genome sequence of Lithospermum erythrorhizon: insights into the phylogenetic relationship among Boraginaceae species and the maternal lineages of purple gromwells.</title>
        <authorList>
            <person name="Okada T."/>
            <person name="Watanabe K."/>
        </authorList>
    </citation>
    <scope>NUCLEOTIDE SEQUENCE [LARGE SCALE GENOMIC DNA]</scope>
</reference>
<feature type="region of interest" description="Disordered" evidence="1">
    <location>
        <begin position="1"/>
        <end position="220"/>
    </location>
</feature>
<accession>A0AAV3NLC3</accession>
<protein>
    <submittedName>
        <fullName evidence="2">Uncharacterized protein</fullName>
    </submittedName>
</protein>
<evidence type="ECO:0000256" key="1">
    <source>
        <dbReference type="SAM" id="MobiDB-lite"/>
    </source>
</evidence>
<feature type="compositionally biased region" description="Polar residues" evidence="1">
    <location>
        <begin position="16"/>
        <end position="33"/>
    </location>
</feature>
<organism evidence="2 3">
    <name type="scientific">Lithospermum erythrorhizon</name>
    <name type="common">Purple gromwell</name>
    <name type="synonym">Lithospermum officinale var. erythrorhizon</name>
    <dbReference type="NCBI Taxonomy" id="34254"/>
    <lineage>
        <taxon>Eukaryota</taxon>
        <taxon>Viridiplantae</taxon>
        <taxon>Streptophyta</taxon>
        <taxon>Embryophyta</taxon>
        <taxon>Tracheophyta</taxon>
        <taxon>Spermatophyta</taxon>
        <taxon>Magnoliopsida</taxon>
        <taxon>eudicotyledons</taxon>
        <taxon>Gunneridae</taxon>
        <taxon>Pentapetalae</taxon>
        <taxon>asterids</taxon>
        <taxon>lamiids</taxon>
        <taxon>Boraginales</taxon>
        <taxon>Boraginaceae</taxon>
        <taxon>Boraginoideae</taxon>
        <taxon>Lithospermeae</taxon>
        <taxon>Lithospermum</taxon>
    </lineage>
</organism>
<feature type="compositionally biased region" description="Basic and acidic residues" evidence="1">
    <location>
        <begin position="156"/>
        <end position="171"/>
    </location>
</feature>